<dbReference type="InterPro" id="IPR000253">
    <property type="entry name" value="FHA_dom"/>
</dbReference>
<feature type="compositionally biased region" description="Basic and acidic residues" evidence="1">
    <location>
        <begin position="212"/>
        <end position="226"/>
    </location>
</feature>
<evidence type="ECO:0000259" key="3">
    <source>
        <dbReference type="PROSITE" id="PS50006"/>
    </source>
</evidence>
<dbReference type="GO" id="GO:0005737">
    <property type="term" value="C:cytoplasm"/>
    <property type="evidence" value="ECO:0007669"/>
    <property type="project" value="TreeGrafter"/>
</dbReference>
<feature type="compositionally biased region" description="Basic residues" evidence="1">
    <location>
        <begin position="653"/>
        <end position="672"/>
    </location>
</feature>
<proteinExistence type="predicted"/>
<evidence type="ECO:0000313" key="4">
    <source>
        <dbReference type="EMBL" id="RJE22671.1"/>
    </source>
</evidence>
<feature type="domain" description="FHA" evidence="3">
    <location>
        <begin position="33"/>
        <end position="94"/>
    </location>
</feature>
<feature type="transmembrane region" description="Helical" evidence="2">
    <location>
        <begin position="673"/>
        <end position="698"/>
    </location>
</feature>
<dbReference type="Pfam" id="PF00498">
    <property type="entry name" value="FHA"/>
    <property type="match status" value="1"/>
</dbReference>
<feature type="region of interest" description="Disordered" evidence="1">
    <location>
        <begin position="255"/>
        <end position="325"/>
    </location>
</feature>
<dbReference type="OrthoDB" id="4096268at2759"/>
<accession>A0A3A3A030</accession>
<dbReference type="STRING" id="2070753.A0A3A3A030"/>
<dbReference type="EMBL" id="MVGC01000156">
    <property type="protein sequence ID" value="RJE22671.1"/>
    <property type="molecule type" value="Genomic_DNA"/>
</dbReference>
<sequence>MPERQAVITLHPLFRPDVLPFRSLTFASDSDSVNIGRASKRETKNLAPAHHNAWFESRVMSRDHAKLTVSLEKKDVYIRDNGSMHGTLLNDKKITPHCDVKISTGDVLTFGAEVVRASEIFAPLRVRCECQWFDTHEEKTPGSPSPQAPNSFCVPEEDDDVIDVAYDSMPAKDTAIHTSNVDDSDVASDSENHPPEDSTPLTSPSSNGKVSVESKPEDKPKADHESQNVPEDEQGSRQCPIVLDSEQPAVETAFSDLNSEGDPTKDDANNDPYESGNFSGSDGASHGVELDSCDEDEQSAVDEDDSSSDQISVHDSEKDDLSMESDHIPMKVNYKCPYVEENDMEDGSILSCVSEAGSLFDSRRKELLENIVGFETSHDDHRAKNRCKLRDQSPLEINDITTSKSNAPPALPMLNEKPGDLLVNYHQRIDRGQPFIDPCVPVPGNQYGISYLPIYENSYIPYQDGPFMIGQPNTRNNGPGATDFTEVARSVNHAENSSDNQVQQSEKSAHGQSDNQEFEHGQGHTKQYEGSSVEENEHHTMEDFDSMDDLIDWVEEKTSQKEPLKRKADEMEKDSPSEIAATSKSHSKSVELSHIDQPAVDSSEGSFSQDAQPRNPDGGLKCSPSQLSDLQPIKDTQPKQNAASSRHKDQPPRKRAKTGKRSRVEKKSRKGSVARYATTALVGALVGGLGTIAALASLPPEYFQ</sequence>
<dbReference type="InterPro" id="IPR051176">
    <property type="entry name" value="Cent_Immune-Sig_Mod"/>
</dbReference>
<keyword evidence="5" id="KW-1185">Reference proteome</keyword>
<feature type="compositionally biased region" description="Basic and acidic residues" evidence="1">
    <location>
        <begin position="312"/>
        <end position="325"/>
    </location>
</feature>
<dbReference type="Gene3D" id="2.60.200.20">
    <property type="match status" value="1"/>
</dbReference>
<feature type="region of interest" description="Disordered" evidence="1">
    <location>
        <begin position="136"/>
        <end position="155"/>
    </location>
</feature>
<keyword evidence="2" id="KW-0472">Membrane</keyword>
<keyword evidence="2" id="KW-0812">Transmembrane</keyword>
<feature type="compositionally biased region" description="Polar residues" evidence="1">
    <location>
        <begin position="493"/>
        <end position="515"/>
    </location>
</feature>
<dbReference type="SMART" id="SM00240">
    <property type="entry name" value="FHA"/>
    <property type="match status" value="1"/>
</dbReference>
<feature type="compositionally biased region" description="Basic and acidic residues" evidence="1">
    <location>
        <begin position="557"/>
        <end position="576"/>
    </location>
</feature>
<evidence type="ECO:0000256" key="2">
    <source>
        <dbReference type="SAM" id="Phobius"/>
    </source>
</evidence>
<evidence type="ECO:0000313" key="5">
    <source>
        <dbReference type="Proteomes" id="UP000266188"/>
    </source>
</evidence>
<reference evidence="5" key="1">
    <citation type="submission" date="2017-02" db="EMBL/GenBank/DDBJ databases">
        <authorList>
            <person name="Tafer H."/>
            <person name="Lopandic K."/>
        </authorList>
    </citation>
    <scope>NUCLEOTIDE SEQUENCE [LARGE SCALE GENOMIC DNA]</scope>
    <source>
        <strain evidence="5">CBS 366.77</strain>
    </source>
</reference>
<feature type="region of interest" description="Disordered" evidence="1">
    <location>
        <begin position="176"/>
        <end position="239"/>
    </location>
</feature>
<gene>
    <name evidence="4" type="ORF">PHISCL_04974</name>
</gene>
<feature type="compositionally biased region" description="Polar residues" evidence="1">
    <location>
        <begin position="199"/>
        <end position="209"/>
    </location>
</feature>
<organism evidence="4 5">
    <name type="scientific">Aspergillus sclerotialis</name>
    <dbReference type="NCBI Taxonomy" id="2070753"/>
    <lineage>
        <taxon>Eukaryota</taxon>
        <taxon>Fungi</taxon>
        <taxon>Dikarya</taxon>
        <taxon>Ascomycota</taxon>
        <taxon>Pezizomycotina</taxon>
        <taxon>Eurotiomycetes</taxon>
        <taxon>Eurotiomycetidae</taxon>
        <taxon>Eurotiales</taxon>
        <taxon>Aspergillaceae</taxon>
        <taxon>Aspergillus</taxon>
        <taxon>Aspergillus subgen. Polypaecilum</taxon>
    </lineage>
</organism>
<feature type="region of interest" description="Disordered" evidence="1">
    <location>
        <begin position="493"/>
        <end position="536"/>
    </location>
</feature>
<dbReference type="Proteomes" id="UP000266188">
    <property type="component" value="Unassembled WGS sequence"/>
</dbReference>
<protein>
    <submittedName>
        <fullName evidence="4">FHA domain protein</fullName>
    </submittedName>
</protein>
<dbReference type="AlphaFoldDB" id="A0A3A3A030"/>
<keyword evidence="2" id="KW-1133">Transmembrane helix</keyword>
<dbReference type="PANTHER" id="PTHR15715">
    <property type="entry name" value="CENTROSOMAL PROTEIN OF 170 KDA"/>
    <property type="match status" value="1"/>
</dbReference>
<dbReference type="PROSITE" id="PS50006">
    <property type="entry name" value="FHA_DOMAIN"/>
    <property type="match status" value="1"/>
</dbReference>
<comment type="caution">
    <text evidence="4">The sequence shown here is derived from an EMBL/GenBank/DDBJ whole genome shotgun (WGS) entry which is preliminary data.</text>
</comment>
<feature type="region of interest" description="Disordered" evidence="1">
    <location>
        <begin position="557"/>
        <end position="672"/>
    </location>
</feature>
<name>A0A3A3A030_9EURO</name>
<dbReference type="InterPro" id="IPR008984">
    <property type="entry name" value="SMAD_FHA_dom_sf"/>
</dbReference>
<dbReference type="PANTHER" id="PTHR15715:SF37">
    <property type="entry name" value="LD47843P"/>
    <property type="match status" value="1"/>
</dbReference>
<feature type="compositionally biased region" description="Polar residues" evidence="1">
    <location>
        <begin position="603"/>
        <end position="612"/>
    </location>
</feature>
<evidence type="ECO:0000256" key="1">
    <source>
        <dbReference type="SAM" id="MobiDB-lite"/>
    </source>
</evidence>
<feature type="compositionally biased region" description="Acidic residues" evidence="1">
    <location>
        <begin position="291"/>
        <end position="307"/>
    </location>
</feature>
<dbReference type="SUPFAM" id="SSF49879">
    <property type="entry name" value="SMAD/FHA domain"/>
    <property type="match status" value="1"/>
</dbReference>